<proteinExistence type="predicted"/>
<evidence type="ECO:0000313" key="3">
    <source>
        <dbReference type="Proteomes" id="UP000321440"/>
    </source>
</evidence>
<name>A0A511VZL6_9BACI</name>
<feature type="transmembrane region" description="Helical" evidence="1">
    <location>
        <begin position="27"/>
        <end position="48"/>
    </location>
</feature>
<sequence length="53" mass="6044">MGTPTFDLEPKKLIKRLIKTDYINHPYSFILILGSILNVVLSIITTVIKEVDE</sequence>
<reference evidence="2 3" key="1">
    <citation type="submission" date="2019-07" db="EMBL/GenBank/DDBJ databases">
        <title>Whole genome shotgun sequence of Alkalibacillus haloalkaliphilus NBRC 103110.</title>
        <authorList>
            <person name="Hosoyama A."/>
            <person name="Uohara A."/>
            <person name="Ohji S."/>
            <person name="Ichikawa N."/>
        </authorList>
    </citation>
    <scope>NUCLEOTIDE SEQUENCE [LARGE SCALE GENOMIC DNA]</scope>
    <source>
        <strain evidence="2 3">NBRC 103110</strain>
    </source>
</reference>
<keyword evidence="1" id="KW-0812">Transmembrane</keyword>
<keyword evidence="3" id="KW-1185">Reference proteome</keyword>
<dbReference type="Proteomes" id="UP000321440">
    <property type="component" value="Unassembled WGS sequence"/>
</dbReference>
<evidence type="ECO:0000256" key="1">
    <source>
        <dbReference type="SAM" id="Phobius"/>
    </source>
</evidence>
<organism evidence="2 3">
    <name type="scientific">Alkalibacillus haloalkaliphilus</name>
    <dbReference type="NCBI Taxonomy" id="94136"/>
    <lineage>
        <taxon>Bacteria</taxon>
        <taxon>Bacillati</taxon>
        <taxon>Bacillota</taxon>
        <taxon>Bacilli</taxon>
        <taxon>Bacillales</taxon>
        <taxon>Bacillaceae</taxon>
        <taxon>Alkalibacillus</taxon>
    </lineage>
</organism>
<evidence type="ECO:0000313" key="2">
    <source>
        <dbReference type="EMBL" id="GEN44287.1"/>
    </source>
</evidence>
<gene>
    <name evidence="2" type="ORF">AHA02nite_00630</name>
</gene>
<dbReference type="RefSeq" id="WP_170235930.1">
    <property type="nucleotide sequence ID" value="NZ_BJYA01000001.1"/>
</dbReference>
<dbReference type="EMBL" id="BJYA01000001">
    <property type="protein sequence ID" value="GEN44287.1"/>
    <property type="molecule type" value="Genomic_DNA"/>
</dbReference>
<keyword evidence="1" id="KW-0472">Membrane</keyword>
<comment type="caution">
    <text evidence="2">The sequence shown here is derived from an EMBL/GenBank/DDBJ whole genome shotgun (WGS) entry which is preliminary data.</text>
</comment>
<protein>
    <submittedName>
        <fullName evidence="2">Uncharacterized protein</fullName>
    </submittedName>
</protein>
<accession>A0A511VZL6</accession>
<dbReference type="AlphaFoldDB" id="A0A511VZL6"/>
<keyword evidence="1" id="KW-1133">Transmembrane helix</keyword>